<evidence type="ECO:0000313" key="3">
    <source>
        <dbReference type="Proteomes" id="UP001165366"/>
    </source>
</evidence>
<feature type="chain" id="PRO_5045325852" description="Lipoprotein" evidence="1">
    <location>
        <begin position="20"/>
        <end position="126"/>
    </location>
</feature>
<reference evidence="2" key="2">
    <citation type="submission" date="2024-05" db="EMBL/GenBank/DDBJ databases">
        <title>Rhodohalobacter halophilus gen. nov., sp. nov., a moderately halophilic member of the family Balneolaceae.</title>
        <authorList>
            <person name="Xia J."/>
        </authorList>
    </citation>
    <scope>NUCLEOTIDE SEQUENCE</scope>
    <source>
        <strain evidence="2">WB101</strain>
    </source>
</reference>
<dbReference type="EMBL" id="JAKLWS010000020">
    <property type="protein sequence ID" value="MCG2589732.1"/>
    <property type="molecule type" value="Genomic_DNA"/>
</dbReference>
<evidence type="ECO:0008006" key="4">
    <source>
        <dbReference type="Google" id="ProtNLM"/>
    </source>
</evidence>
<keyword evidence="3" id="KW-1185">Reference proteome</keyword>
<accession>A0ABS9KG10</accession>
<dbReference type="PROSITE" id="PS51257">
    <property type="entry name" value="PROKAR_LIPOPROTEIN"/>
    <property type="match status" value="1"/>
</dbReference>
<organism evidence="2 3">
    <name type="scientific">Rhodohalobacter sulfatireducens</name>
    <dbReference type="NCBI Taxonomy" id="2911366"/>
    <lineage>
        <taxon>Bacteria</taxon>
        <taxon>Pseudomonadati</taxon>
        <taxon>Balneolota</taxon>
        <taxon>Balneolia</taxon>
        <taxon>Balneolales</taxon>
        <taxon>Balneolaceae</taxon>
        <taxon>Rhodohalobacter</taxon>
    </lineage>
</organism>
<name>A0ABS9KG10_9BACT</name>
<sequence>MRKLSAILFLLALSAGCNIFESEDEHTVVKDFDVVNTEIVPGEEYIHNLGALGDEEQATIKEDSRNASISELFYDFNGTAVVKYRYRPKPGFTGEDTVVLEMRRGSDGESRNTDIYYTVINFNIRE</sequence>
<dbReference type="RefSeq" id="WP_237855092.1">
    <property type="nucleotide sequence ID" value="NZ_JAKLWS010000020.1"/>
</dbReference>
<keyword evidence="1" id="KW-0732">Signal</keyword>
<gene>
    <name evidence="2" type="ORF">L6773_14220</name>
</gene>
<feature type="signal peptide" evidence="1">
    <location>
        <begin position="1"/>
        <end position="19"/>
    </location>
</feature>
<protein>
    <recommendedName>
        <fullName evidence="4">Lipoprotein</fullName>
    </recommendedName>
</protein>
<dbReference type="Proteomes" id="UP001165366">
    <property type="component" value="Unassembled WGS sequence"/>
</dbReference>
<evidence type="ECO:0000313" key="2">
    <source>
        <dbReference type="EMBL" id="MCG2589732.1"/>
    </source>
</evidence>
<proteinExistence type="predicted"/>
<reference evidence="2" key="1">
    <citation type="submission" date="2022-01" db="EMBL/GenBank/DDBJ databases">
        <authorList>
            <person name="Wang Y."/>
        </authorList>
    </citation>
    <scope>NUCLEOTIDE SEQUENCE</scope>
    <source>
        <strain evidence="2">WB101</strain>
    </source>
</reference>
<evidence type="ECO:0000256" key="1">
    <source>
        <dbReference type="SAM" id="SignalP"/>
    </source>
</evidence>
<comment type="caution">
    <text evidence="2">The sequence shown here is derived from an EMBL/GenBank/DDBJ whole genome shotgun (WGS) entry which is preliminary data.</text>
</comment>